<dbReference type="PANTHER" id="PTHR33608:SF3">
    <property type="entry name" value="SLR2013 PROTEIN"/>
    <property type="match status" value="1"/>
</dbReference>
<dbReference type="InterPro" id="IPR002881">
    <property type="entry name" value="DUF58"/>
</dbReference>
<evidence type="ECO:0000313" key="5">
    <source>
        <dbReference type="Proteomes" id="UP001242368"/>
    </source>
</evidence>
<organism evidence="3 5">
    <name type="scientific">Paenimyroides ceti</name>
    <dbReference type="NCBI Taxonomy" id="395087"/>
    <lineage>
        <taxon>Bacteria</taxon>
        <taxon>Pseudomonadati</taxon>
        <taxon>Bacteroidota</taxon>
        <taxon>Flavobacteriia</taxon>
        <taxon>Flavobacteriales</taxon>
        <taxon>Flavobacteriaceae</taxon>
        <taxon>Paenimyroides</taxon>
    </lineage>
</organism>
<reference evidence="3" key="3">
    <citation type="submission" date="2023-06" db="EMBL/GenBank/DDBJ databases">
        <authorList>
            <person name="Lucena T."/>
            <person name="Sun Q."/>
        </authorList>
    </citation>
    <scope>NUCLEOTIDE SEQUENCE</scope>
    <source>
        <strain evidence="3">CECT 7184</strain>
    </source>
</reference>
<dbReference type="PANTHER" id="PTHR33608">
    <property type="entry name" value="BLL2464 PROTEIN"/>
    <property type="match status" value="1"/>
</dbReference>
<keyword evidence="1" id="KW-0812">Transmembrane</keyword>
<keyword evidence="1" id="KW-0472">Membrane</keyword>
<dbReference type="Proteomes" id="UP001242368">
    <property type="component" value="Unassembled WGS sequence"/>
</dbReference>
<feature type="transmembrane region" description="Helical" evidence="1">
    <location>
        <begin position="12"/>
        <end position="30"/>
    </location>
</feature>
<dbReference type="Pfam" id="PF01882">
    <property type="entry name" value="DUF58"/>
    <property type="match status" value="1"/>
</dbReference>
<evidence type="ECO:0000313" key="4">
    <source>
        <dbReference type="EMBL" id="MDN3709081.1"/>
    </source>
</evidence>
<feature type="transmembrane region" description="Helical" evidence="1">
    <location>
        <begin position="36"/>
        <end position="58"/>
    </location>
</feature>
<evidence type="ECO:0000313" key="3">
    <source>
        <dbReference type="EMBL" id="MDN3706924.1"/>
    </source>
</evidence>
<evidence type="ECO:0000256" key="1">
    <source>
        <dbReference type="SAM" id="Phobius"/>
    </source>
</evidence>
<keyword evidence="5" id="KW-1185">Reference proteome</keyword>
<reference evidence="3" key="1">
    <citation type="journal article" date="2014" name="Int. J. Syst. Evol. Microbiol.">
        <title>Complete genome of a new Firmicutes species belonging to the dominant human colonic microbiota ('Ruminococcus bicirculans') reveals two chromosomes and a selective capacity to utilize plant glucans.</title>
        <authorList>
            <consortium name="NISC Comparative Sequencing Program"/>
            <person name="Wegmann U."/>
            <person name="Louis P."/>
            <person name="Goesmann A."/>
            <person name="Henrissat B."/>
            <person name="Duncan S.H."/>
            <person name="Flint H.J."/>
        </authorList>
    </citation>
    <scope>NUCLEOTIDE SEQUENCE</scope>
    <source>
        <strain evidence="3">CECT 7184</strain>
    </source>
</reference>
<dbReference type="EMBL" id="JAUFQU010000014">
    <property type="protein sequence ID" value="MDN3709081.1"/>
    <property type="molecule type" value="Genomic_DNA"/>
</dbReference>
<sequence length="443" mass="52023">MKNIKALYINSLVYYCIAAIVLLFICSFFFAFLYYIVWVLVALFFILFIADILLIYGVKNGIIGQRITPEKLSNGDDNYISIRLENNFPFKISVRIIDELPFQFQKRDFLINKSLASKTADHSTYLVRPTKRGEYHFGHLNIYASGPLKLISRRYIFDNNQIVATYPSFLQMRKYELMAIHNKLFMQGLKKVRKIGNTREFEQIKEYTLGDDIRTINWKATAKKSQYMVNQYQDEKSQNIYMIIDKGRVMKSPFNDLTLLDYAINASLVLSNIIIKKYDKAGLFTFSKKADNRLKPDNKPVQVQKFMENLYKVTTDFHESDFSKLYSEIKQNIHQRSLLILFTNFETLDGLNRQLKYLRAITKNHLLVVVFFKNSELDQIVHSEAKNTQEIYDKVIAEKFHYDKKLIVNELMKYGIYSVLTNPEDLNLNVINKYLEIKARGIL</sequence>
<reference evidence="5" key="2">
    <citation type="journal article" date="2019" name="Int. J. Syst. Evol. Microbiol.">
        <title>The Global Catalogue of Microorganisms (GCM) 10K type strain sequencing project: providing services to taxonomists for standard genome sequencing and annotation.</title>
        <authorList>
            <consortium name="The Broad Institute Genomics Platform"/>
            <consortium name="The Broad Institute Genome Sequencing Center for Infectious Disease"/>
            <person name="Wu L."/>
            <person name="Ma J."/>
        </authorList>
    </citation>
    <scope>NUCLEOTIDE SEQUENCE [LARGE SCALE GENOMIC DNA]</scope>
    <source>
        <strain evidence="5">CECT 7184</strain>
    </source>
</reference>
<proteinExistence type="predicted"/>
<accession>A0ABT8CQY5</accession>
<feature type="domain" description="DUF58" evidence="2">
    <location>
        <begin position="204"/>
        <end position="369"/>
    </location>
</feature>
<protein>
    <submittedName>
        <fullName evidence="3">DUF58 domain-containing protein</fullName>
    </submittedName>
</protein>
<gene>
    <name evidence="3" type="ORF">QW060_07230</name>
    <name evidence="4" type="ORF">QW060_18660</name>
</gene>
<name>A0ABT8CQY5_9FLAO</name>
<comment type="caution">
    <text evidence="3">The sequence shown here is derived from an EMBL/GenBank/DDBJ whole genome shotgun (WGS) entry which is preliminary data.</text>
</comment>
<evidence type="ECO:0000259" key="2">
    <source>
        <dbReference type="Pfam" id="PF01882"/>
    </source>
</evidence>
<keyword evidence="1" id="KW-1133">Transmembrane helix</keyword>
<dbReference type="EMBL" id="JAUFQU010000001">
    <property type="protein sequence ID" value="MDN3706924.1"/>
    <property type="molecule type" value="Genomic_DNA"/>
</dbReference>